<sequence>MTTAQTTGYELPLPEAAALAERRGWRQRVLTYVTRAPHELLVFEHPPMYPDAGIQVPAGGVDPGETPAEAAVREAWEETGLRLSGPVHLASFHWTRGETSQVWHYFWLAAPLATPDDWPHVVTAGETDAGMTFHCRFVPQASHGLIPGFGYEAALPHLLILADPEPTPQEPCHD</sequence>
<keyword evidence="5" id="KW-1185">Reference proteome</keyword>
<protein>
    <submittedName>
        <fullName evidence="4">NUDIX domain-containing protein</fullName>
    </submittedName>
</protein>
<dbReference type="SUPFAM" id="SSF55811">
    <property type="entry name" value="Nudix"/>
    <property type="match status" value="1"/>
</dbReference>
<dbReference type="Proteomes" id="UP000483286">
    <property type="component" value="Unassembled WGS sequence"/>
</dbReference>
<evidence type="ECO:0000259" key="3">
    <source>
        <dbReference type="PROSITE" id="PS51462"/>
    </source>
</evidence>
<accession>A0A7C9HPJ5</accession>
<evidence type="ECO:0000256" key="1">
    <source>
        <dbReference type="ARBA" id="ARBA00022801"/>
    </source>
</evidence>
<dbReference type="PROSITE" id="PS51462">
    <property type="entry name" value="NUDIX"/>
    <property type="match status" value="1"/>
</dbReference>
<evidence type="ECO:0000313" key="5">
    <source>
        <dbReference type="Proteomes" id="UP000483286"/>
    </source>
</evidence>
<dbReference type="GO" id="GO:0016787">
    <property type="term" value="F:hydrolase activity"/>
    <property type="evidence" value="ECO:0007669"/>
    <property type="project" value="UniProtKB-KW"/>
</dbReference>
<dbReference type="InterPro" id="IPR020476">
    <property type="entry name" value="Nudix_hydrolase"/>
</dbReference>
<dbReference type="CDD" id="cd04663">
    <property type="entry name" value="NUDIX_Hydrolase"/>
    <property type="match status" value="1"/>
</dbReference>
<proteinExistence type="inferred from homology"/>
<dbReference type="AlphaFoldDB" id="A0A7C9HPJ5"/>
<dbReference type="InterPro" id="IPR000086">
    <property type="entry name" value="NUDIX_hydrolase_dom"/>
</dbReference>
<dbReference type="Gene3D" id="3.90.79.10">
    <property type="entry name" value="Nucleoside Triphosphate Pyrophosphohydrolase"/>
    <property type="match status" value="1"/>
</dbReference>
<dbReference type="InterPro" id="IPR015797">
    <property type="entry name" value="NUDIX_hydrolase-like_dom_sf"/>
</dbReference>
<reference evidence="4 5" key="1">
    <citation type="submission" date="2019-12" db="EMBL/GenBank/DDBJ databases">
        <title>Deinococcus sp. HMF7620 Genome sequencing and assembly.</title>
        <authorList>
            <person name="Kang H."/>
            <person name="Kim H."/>
            <person name="Joh K."/>
        </authorList>
    </citation>
    <scope>NUCLEOTIDE SEQUENCE [LARGE SCALE GENOMIC DNA]</scope>
    <source>
        <strain evidence="4 5">HMF7620</strain>
    </source>
</reference>
<keyword evidence="1 2" id="KW-0378">Hydrolase</keyword>
<dbReference type="EMBL" id="WQLB01000002">
    <property type="protein sequence ID" value="MVN85534.1"/>
    <property type="molecule type" value="Genomic_DNA"/>
</dbReference>
<organism evidence="4 5">
    <name type="scientific">Deinococcus arboris</name>
    <dbReference type="NCBI Taxonomy" id="2682977"/>
    <lineage>
        <taxon>Bacteria</taxon>
        <taxon>Thermotogati</taxon>
        <taxon>Deinococcota</taxon>
        <taxon>Deinococci</taxon>
        <taxon>Deinococcales</taxon>
        <taxon>Deinococcaceae</taxon>
        <taxon>Deinococcus</taxon>
    </lineage>
</organism>
<dbReference type="PRINTS" id="PR00502">
    <property type="entry name" value="NUDIXFAMILY"/>
</dbReference>
<dbReference type="InterPro" id="IPR020084">
    <property type="entry name" value="NUDIX_hydrolase_CS"/>
</dbReference>
<dbReference type="PROSITE" id="PS00893">
    <property type="entry name" value="NUDIX_BOX"/>
    <property type="match status" value="1"/>
</dbReference>
<dbReference type="Pfam" id="PF00293">
    <property type="entry name" value="NUDIX"/>
    <property type="match status" value="1"/>
</dbReference>
<comment type="similarity">
    <text evidence="2">Belongs to the Nudix hydrolase family.</text>
</comment>
<evidence type="ECO:0000256" key="2">
    <source>
        <dbReference type="RuleBase" id="RU003476"/>
    </source>
</evidence>
<feature type="domain" description="Nudix hydrolase" evidence="3">
    <location>
        <begin position="24"/>
        <end position="159"/>
    </location>
</feature>
<evidence type="ECO:0000313" key="4">
    <source>
        <dbReference type="EMBL" id="MVN85534.1"/>
    </source>
</evidence>
<gene>
    <name evidence="4" type="ORF">GO986_02005</name>
</gene>
<dbReference type="RefSeq" id="WP_157457545.1">
    <property type="nucleotide sequence ID" value="NZ_WQLB01000002.1"/>
</dbReference>
<name>A0A7C9HPJ5_9DEIO</name>
<comment type="caution">
    <text evidence="4">The sequence shown here is derived from an EMBL/GenBank/DDBJ whole genome shotgun (WGS) entry which is preliminary data.</text>
</comment>